<sequence>MSNKIHTPNLRALRYKGDFSKKLFEVRADKLPILEKGDFVIVDKMTSVSLKRRGLFEEVEISDVFVGENKTSFNFDELTDEQLVELVEVLTDRGILKTQSLVPEQENQDDNPSADETLDDISDVPGDTKTDTKDEDSLDEIPAIPTKDEIDSLSDDDIKKWCTHFGITIGRKQVATLKGLLLPYLADTQE</sequence>
<dbReference type="AlphaFoldDB" id="A0A4Q0Y1T3"/>
<protein>
    <submittedName>
        <fullName evidence="2">Uncharacterized protein</fullName>
    </submittedName>
</protein>
<gene>
    <name evidence="2" type="ORF">CRV06_05365</name>
</gene>
<organism evidence="2 3">
    <name type="scientific">Halarcobacter anaerophilus</name>
    <dbReference type="NCBI Taxonomy" id="877500"/>
    <lineage>
        <taxon>Bacteria</taxon>
        <taxon>Pseudomonadati</taxon>
        <taxon>Campylobacterota</taxon>
        <taxon>Epsilonproteobacteria</taxon>
        <taxon>Campylobacterales</taxon>
        <taxon>Arcobacteraceae</taxon>
        <taxon>Halarcobacter</taxon>
    </lineage>
</organism>
<dbReference type="EMBL" id="PDKO01000003">
    <property type="protein sequence ID" value="RXJ63623.1"/>
    <property type="molecule type" value="Genomic_DNA"/>
</dbReference>
<proteinExistence type="predicted"/>
<comment type="caution">
    <text evidence="2">The sequence shown here is derived from an EMBL/GenBank/DDBJ whole genome shotgun (WGS) entry which is preliminary data.</text>
</comment>
<feature type="region of interest" description="Disordered" evidence="1">
    <location>
        <begin position="100"/>
        <end position="139"/>
    </location>
</feature>
<feature type="compositionally biased region" description="Acidic residues" evidence="1">
    <location>
        <begin position="106"/>
        <end position="122"/>
    </location>
</feature>
<keyword evidence="3" id="KW-1185">Reference proteome</keyword>
<dbReference type="RefSeq" id="WP_129081668.1">
    <property type="nucleotide sequence ID" value="NZ_CP041070.1"/>
</dbReference>
<accession>A0A4Q0Y1T3</accession>
<evidence type="ECO:0000313" key="3">
    <source>
        <dbReference type="Proteomes" id="UP000290191"/>
    </source>
</evidence>
<name>A0A4Q0Y1T3_9BACT</name>
<reference evidence="2 3" key="1">
    <citation type="submission" date="2017-10" db="EMBL/GenBank/DDBJ databases">
        <title>Genomics of the genus Arcobacter.</title>
        <authorList>
            <person name="Perez-Cataluna A."/>
            <person name="Figueras M.J."/>
        </authorList>
    </citation>
    <scope>NUCLEOTIDE SEQUENCE [LARGE SCALE GENOMIC DNA]</scope>
    <source>
        <strain evidence="2 3">DSM 24636</strain>
    </source>
</reference>
<evidence type="ECO:0000256" key="1">
    <source>
        <dbReference type="SAM" id="MobiDB-lite"/>
    </source>
</evidence>
<evidence type="ECO:0000313" key="2">
    <source>
        <dbReference type="EMBL" id="RXJ63623.1"/>
    </source>
</evidence>
<dbReference type="Proteomes" id="UP000290191">
    <property type="component" value="Unassembled WGS sequence"/>
</dbReference>